<keyword evidence="2" id="KW-1185">Reference proteome</keyword>
<dbReference type="Proteomes" id="UP001161409">
    <property type="component" value="Unassembled WGS sequence"/>
</dbReference>
<sequence length="249" mass="28623">MSVLKFDFFSHTSLHSEEGIVERLPKNPSEFVSIPVHIDQCAAIFHLSEGKISPAAYIYDVLAEHLSNQFQHEDSITLFGITPHKFALMKADWESYWGRYGEGMWWGSAWLPNGTLVRSRYKGKHKNLDLDLATVRHGSLFVNEQKFSPSHFANEVAGGTNRNAWNDLECKFQKTEWIKAKYIRNHHPFGTEQNFSDTSALRDDDCILILIHAGIDIDTPYTSPENKHERPSLQFSEYLKLKRPEATKN</sequence>
<dbReference type="RefSeq" id="WP_169560757.1">
    <property type="nucleotide sequence ID" value="NZ_BSNF01000006.1"/>
</dbReference>
<evidence type="ECO:0000313" key="2">
    <source>
        <dbReference type="Proteomes" id="UP001161409"/>
    </source>
</evidence>
<gene>
    <name evidence="1" type="ORF">GCM10007924_18280</name>
</gene>
<reference evidence="1" key="1">
    <citation type="journal article" date="2014" name="Int. J. Syst. Evol. Microbiol.">
        <title>Complete genome of a new Firmicutes species belonging to the dominant human colonic microbiota ('Ruminococcus bicirculans') reveals two chromosomes and a selective capacity to utilize plant glucans.</title>
        <authorList>
            <consortium name="NISC Comparative Sequencing Program"/>
            <person name="Wegmann U."/>
            <person name="Louis P."/>
            <person name="Goesmann A."/>
            <person name="Henrissat B."/>
            <person name="Duncan S.H."/>
            <person name="Flint H.J."/>
        </authorList>
    </citation>
    <scope>NUCLEOTIDE SEQUENCE</scope>
    <source>
        <strain evidence="1">NBRC 103408</strain>
    </source>
</reference>
<name>A0ABQ5U3G9_9PROT</name>
<evidence type="ECO:0000313" key="1">
    <source>
        <dbReference type="EMBL" id="GLQ06607.1"/>
    </source>
</evidence>
<reference evidence="1" key="2">
    <citation type="submission" date="2023-01" db="EMBL/GenBank/DDBJ databases">
        <title>Draft genome sequence of Sneathiella chinensis strain NBRC 103408.</title>
        <authorList>
            <person name="Sun Q."/>
            <person name="Mori K."/>
        </authorList>
    </citation>
    <scope>NUCLEOTIDE SEQUENCE</scope>
    <source>
        <strain evidence="1">NBRC 103408</strain>
    </source>
</reference>
<protein>
    <submittedName>
        <fullName evidence="1">Uncharacterized protein</fullName>
    </submittedName>
</protein>
<comment type="caution">
    <text evidence="1">The sequence shown here is derived from an EMBL/GenBank/DDBJ whole genome shotgun (WGS) entry which is preliminary data.</text>
</comment>
<organism evidence="1 2">
    <name type="scientific">Sneathiella chinensis</name>
    <dbReference type="NCBI Taxonomy" id="349750"/>
    <lineage>
        <taxon>Bacteria</taxon>
        <taxon>Pseudomonadati</taxon>
        <taxon>Pseudomonadota</taxon>
        <taxon>Alphaproteobacteria</taxon>
        <taxon>Sneathiellales</taxon>
        <taxon>Sneathiellaceae</taxon>
        <taxon>Sneathiella</taxon>
    </lineage>
</organism>
<accession>A0ABQ5U3G9</accession>
<proteinExistence type="predicted"/>
<dbReference type="EMBL" id="BSNF01000006">
    <property type="protein sequence ID" value="GLQ06607.1"/>
    <property type="molecule type" value="Genomic_DNA"/>
</dbReference>